<gene>
    <name evidence="2" type="ORF">HRTV-28_gp6</name>
</gene>
<keyword evidence="3" id="KW-1185">Reference proteome</keyword>
<feature type="region of interest" description="Disordered" evidence="1">
    <location>
        <begin position="1"/>
        <end position="21"/>
    </location>
</feature>
<feature type="compositionally biased region" description="Basic and acidic residues" evidence="1">
    <location>
        <begin position="1"/>
        <end position="18"/>
    </location>
</feature>
<dbReference type="EMBL" id="MZ334528">
    <property type="protein sequence ID" value="UBF23444.1"/>
    <property type="molecule type" value="Genomic_DNA"/>
</dbReference>
<name>A0AAE8Y098_9CAUD</name>
<accession>A0AAE8Y098</accession>
<reference evidence="2" key="1">
    <citation type="submission" date="2021-05" db="EMBL/GenBank/DDBJ databases">
        <title>Diversity, taxonomy and evolution of archaeal viruses of the class Caudoviricetes.</title>
        <authorList>
            <person name="Liu Y."/>
            <person name="Demina T.A."/>
            <person name="Roux S."/>
            <person name="Aiewsakun P."/>
            <person name="Kazlauskas D."/>
            <person name="Simmonds P."/>
            <person name="Prangishvili D."/>
            <person name="Oksanen H.M."/>
            <person name="Krupovic M."/>
        </authorList>
    </citation>
    <scope>NUCLEOTIDE SEQUENCE</scope>
    <source>
        <strain evidence="2">HRTV-28/28</strain>
    </source>
</reference>
<evidence type="ECO:0000313" key="2">
    <source>
        <dbReference type="EMBL" id="UBF23444.1"/>
    </source>
</evidence>
<evidence type="ECO:0000313" key="3">
    <source>
        <dbReference type="Proteomes" id="UP000827176"/>
    </source>
</evidence>
<protein>
    <submittedName>
        <fullName evidence="2">Uncharacterized protein</fullName>
    </submittedName>
</protein>
<evidence type="ECO:0000256" key="1">
    <source>
        <dbReference type="SAM" id="MobiDB-lite"/>
    </source>
</evidence>
<sequence>MSDHVKRGLTHHTDREVTTEWDGMDDGNVNAVVRCTECGKKIEMRYRRGMDAYVELSCPCGAHSIDVRIGGVVGLDIDVWEADTDVTY</sequence>
<proteinExistence type="predicted"/>
<organism evidence="2 3">
    <name type="scientific">Halorubrum tailed virus 28</name>
    <dbReference type="NCBI Taxonomy" id="2878009"/>
    <lineage>
        <taxon>Viruses</taxon>
        <taxon>Duplodnaviria</taxon>
        <taxon>Heunggongvirae</taxon>
        <taxon>Uroviricota</taxon>
        <taxon>Caudoviricetes</taxon>
        <taxon>Suolaviridae</taxon>
        <taxon>Pormufvirus</taxon>
        <taxon>Pormufvirus salinum</taxon>
        <taxon>Pormufvirus HRTV28</taxon>
    </lineage>
</organism>
<dbReference type="Proteomes" id="UP000827176">
    <property type="component" value="Segment"/>
</dbReference>